<dbReference type="Proteomes" id="UP000633418">
    <property type="component" value="Chromosome"/>
</dbReference>
<evidence type="ECO:0000256" key="2">
    <source>
        <dbReference type="ARBA" id="ARBA00022679"/>
    </source>
</evidence>
<feature type="domain" description="Methyltransferase" evidence="3">
    <location>
        <begin position="48"/>
        <end position="139"/>
    </location>
</feature>
<dbReference type="KEGG" id="pxn:HU772_015150"/>
<keyword evidence="5" id="KW-1185">Reference proteome</keyword>
<dbReference type="SUPFAM" id="SSF53335">
    <property type="entry name" value="S-adenosyl-L-methionine-dependent methyltransferases"/>
    <property type="match status" value="1"/>
</dbReference>
<sequence length="246" mass="27815">MKESKEVYERISDQFEDFTSHASQRGVEVDTVRYMVHDLLGGVVGNQVLDLACGHGFFSRRLKDWGAARVHGVDISPSMIHQARQANDGIAYEVRDVAQMGEIGQFDKVTAAWLFNYAGSVEELRRMFQSVALNLKPDGQLIAYTANPTFDLARGNFTEYGIRVMDEQPVEGGFRCQGQFMSTPPADFTYYRWHKSVYEQAAHDAGLRNVRWIAPLISGIRKKAHPAGYWDLFEQNSLQIGLICSR</sequence>
<accession>A0A9E6PTA1</accession>
<dbReference type="InterPro" id="IPR041698">
    <property type="entry name" value="Methyltransf_25"/>
</dbReference>
<proteinExistence type="predicted"/>
<keyword evidence="2" id="KW-0808">Transferase</keyword>
<dbReference type="GO" id="GO:0032259">
    <property type="term" value="P:methylation"/>
    <property type="evidence" value="ECO:0007669"/>
    <property type="project" value="UniProtKB-KW"/>
</dbReference>
<dbReference type="EMBL" id="CP077095">
    <property type="protein sequence ID" value="QXI36688.1"/>
    <property type="molecule type" value="Genomic_DNA"/>
</dbReference>
<gene>
    <name evidence="4" type="ORF">HU772_015150</name>
</gene>
<evidence type="ECO:0000259" key="3">
    <source>
        <dbReference type="Pfam" id="PF13649"/>
    </source>
</evidence>
<reference evidence="4 5" key="2">
    <citation type="journal article" date="2021" name="Microorganisms">
        <title>The Ever-Expanding Pseudomonas Genus: Description of 43 New Species and Partition of the Pseudomonas putida Group.</title>
        <authorList>
            <person name="Girard L."/>
            <person name="Lood C."/>
            <person name="Hofte M."/>
            <person name="Vandamme P."/>
            <person name="Rokni-Zadeh H."/>
            <person name="van Noort V."/>
            <person name="Lavigne R."/>
            <person name="De Mot R."/>
        </authorList>
    </citation>
    <scope>NUCLEOTIDE SEQUENCE [LARGE SCALE GENOMIC DNA]</scope>
    <source>
        <strain evidence="4 5">RW9S1A</strain>
    </source>
</reference>
<dbReference type="Pfam" id="PF13649">
    <property type="entry name" value="Methyltransf_25"/>
    <property type="match status" value="1"/>
</dbReference>
<dbReference type="PANTHER" id="PTHR43861:SF1">
    <property type="entry name" value="TRANS-ACONITATE 2-METHYLTRANSFERASE"/>
    <property type="match status" value="1"/>
</dbReference>
<dbReference type="PANTHER" id="PTHR43861">
    <property type="entry name" value="TRANS-ACONITATE 2-METHYLTRANSFERASE-RELATED"/>
    <property type="match status" value="1"/>
</dbReference>
<evidence type="ECO:0000256" key="1">
    <source>
        <dbReference type="ARBA" id="ARBA00022603"/>
    </source>
</evidence>
<name>A0A9E6PTA1_9PSED</name>
<evidence type="ECO:0000313" key="5">
    <source>
        <dbReference type="Proteomes" id="UP000633418"/>
    </source>
</evidence>
<keyword evidence="1 4" id="KW-0489">Methyltransferase</keyword>
<evidence type="ECO:0000313" key="4">
    <source>
        <dbReference type="EMBL" id="QXI36688.1"/>
    </source>
</evidence>
<dbReference type="GO" id="GO:0008168">
    <property type="term" value="F:methyltransferase activity"/>
    <property type="evidence" value="ECO:0007669"/>
    <property type="project" value="UniProtKB-KW"/>
</dbReference>
<dbReference type="Gene3D" id="3.40.50.150">
    <property type="entry name" value="Vaccinia Virus protein VP39"/>
    <property type="match status" value="1"/>
</dbReference>
<dbReference type="CDD" id="cd02440">
    <property type="entry name" value="AdoMet_MTases"/>
    <property type="match status" value="1"/>
</dbReference>
<dbReference type="AlphaFoldDB" id="A0A9E6PTA1"/>
<dbReference type="InterPro" id="IPR029063">
    <property type="entry name" value="SAM-dependent_MTases_sf"/>
</dbReference>
<reference evidence="4 5" key="1">
    <citation type="journal article" date="2020" name="Microorganisms">
        <title>Reliable Identification of Environmental Pseudomonas Isolates Using the rpoD Gene.</title>
        <authorList>
            <consortium name="The Broad Institute Genome Sequencing Platform"/>
            <person name="Girard L."/>
            <person name="Lood C."/>
            <person name="Rokni-Zadeh H."/>
            <person name="van Noort V."/>
            <person name="Lavigne R."/>
            <person name="De Mot R."/>
        </authorList>
    </citation>
    <scope>NUCLEOTIDE SEQUENCE [LARGE SCALE GENOMIC DNA]</scope>
    <source>
        <strain evidence="4 5">RW9S1A</strain>
    </source>
</reference>
<protein>
    <submittedName>
        <fullName evidence="4">Class I SAM-dependent methyltransferase</fullName>
    </submittedName>
</protein>
<organism evidence="4 5">
    <name type="scientific">Pseudomonas xantholysinigenes</name>
    <dbReference type="NCBI Taxonomy" id="2745490"/>
    <lineage>
        <taxon>Bacteria</taxon>
        <taxon>Pseudomonadati</taxon>
        <taxon>Pseudomonadota</taxon>
        <taxon>Gammaproteobacteria</taxon>
        <taxon>Pseudomonadales</taxon>
        <taxon>Pseudomonadaceae</taxon>
        <taxon>Pseudomonas</taxon>
    </lineage>
</organism>
<dbReference type="RefSeq" id="WP_186659728.1">
    <property type="nucleotide sequence ID" value="NZ_CP077095.1"/>
</dbReference>